<keyword evidence="1" id="KW-0472">Membrane</keyword>
<protein>
    <submittedName>
        <fullName evidence="3">PH domain-containing protein</fullName>
    </submittedName>
</protein>
<comment type="caution">
    <text evidence="3">The sequence shown here is derived from an EMBL/GenBank/DDBJ whole genome shotgun (WGS) entry which is preliminary data.</text>
</comment>
<dbReference type="OrthoDB" id="3190163at2"/>
<organism evidence="3 4">
    <name type="scientific">Corynebacterium canis</name>
    <dbReference type="NCBI Taxonomy" id="679663"/>
    <lineage>
        <taxon>Bacteria</taxon>
        <taxon>Bacillati</taxon>
        <taxon>Actinomycetota</taxon>
        <taxon>Actinomycetes</taxon>
        <taxon>Mycobacteriales</taxon>
        <taxon>Corynebacteriaceae</taxon>
        <taxon>Corynebacterium</taxon>
    </lineage>
</organism>
<evidence type="ECO:0000256" key="1">
    <source>
        <dbReference type="SAM" id="Phobius"/>
    </source>
</evidence>
<keyword evidence="1" id="KW-0812">Transmembrane</keyword>
<evidence type="ECO:0000259" key="2">
    <source>
        <dbReference type="Pfam" id="PF03703"/>
    </source>
</evidence>
<feature type="domain" description="YdbS-like PH" evidence="2">
    <location>
        <begin position="52"/>
        <end position="131"/>
    </location>
</feature>
<keyword evidence="4" id="KW-1185">Reference proteome</keyword>
<feature type="domain" description="YdbS-like PH" evidence="2">
    <location>
        <begin position="335"/>
        <end position="407"/>
    </location>
</feature>
<name>A0A5C5UF90_9CORY</name>
<dbReference type="PANTHER" id="PTHR34473">
    <property type="entry name" value="UPF0699 TRANSMEMBRANE PROTEIN YDBS"/>
    <property type="match status" value="1"/>
</dbReference>
<dbReference type="PANTHER" id="PTHR34473:SF2">
    <property type="entry name" value="UPF0699 TRANSMEMBRANE PROTEIN YDBT"/>
    <property type="match status" value="1"/>
</dbReference>
<accession>A0A5C5UF90</accession>
<dbReference type="Pfam" id="PF03703">
    <property type="entry name" value="bPH_2"/>
    <property type="match status" value="3"/>
</dbReference>
<evidence type="ECO:0000313" key="3">
    <source>
        <dbReference type="EMBL" id="TWT24487.1"/>
    </source>
</evidence>
<dbReference type="PIRSF" id="PIRSF026631">
    <property type="entry name" value="UCP026631"/>
    <property type="match status" value="1"/>
</dbReference>
<dbReference type="InterPro" id="IPR014529">
    <property type="entry name" value="UCP026631"/>
</dbReference>
<feature type="domain" description="YdbS-like PH" evidence="2">
    <location>
        <begin position="211"/>
        <end position="268"/>
    </location>
</feature>
<reference evidence="3 4" key="1">
    <citation type="submission" date="2019-08" db="EMBL/GenBank/DDBJ databases">
        <authorList>
            <person name="Lei W."/>
        </authorList>
    </citation>
    <scope>NUCLEOTIDE SEQUENCE [LARGE SCALE GENOMIC DNA]</scope>
    <source>
        <strain evidence="3 4">CCUG 58627</strain>
    </source>
</reference>
<keyword evidence="1" id="KW-1133">Transmembrane helix</keyword>
<dbReference type="AlphaFoldDB" id="A0A5C5UF90"/>
<dbReference type="EMBL" id="VOHM01000017">
    <property type="protein sequence ID" value="TWT24487.1"/>
    <property type="molecule type" value="Genomic_DNA"/>
</dbReference>
<gene>
    <name evidence="3" type="ORF">FRX94_08330</name>
</gene>
<evidence type="ECO:0000313" key="4">
    <source>
        <dbReference type="Proteomes" id="UP000320791"/>
    </source>
</evidence>
<proteinExistence type="predicted"/>
<feature type="transmembrane region" description="Helical" evidence="1">
    <location>
        <begin position="173"/>
        <end position="203"/>
    </location>
</feature>
<sequence length="419" mass="46349">MVALNFNQESLLGVWIYLEEEGYLPGSFAILALVLGFAIVCGLVWLVSGVWWRAYGYRLDGEEISVKSGVLSTQLRTARYDRIQAVDVVENVISRIFGVAAVRVETAGGRNSVLNIAFLRRAVAEELREEILDLRSGKPAELEAEPANEPTGEVLIPPIPVSRSLIAAALASLWFVGTAPIGAVFGGLGILVPMLVAALPAVWSVTDRSWNFTATLDRDVLHVSYGLADKRKQSIPLQRIHALRIRQPVLWRLCDWWIVEVSIAGYAQGDKKAGTTRLLPVGTRDQAMHLASVITPLSAAELEAYAPPEGFVAPAFQSPLRARWVSPIDFAQQAITLFDHAVIIHEGRWQRRVTIIHPSHIQELTWRRGPIQRLARVDTIRLDLVDGPARMSARDLAPEDAQRLLATLRGRELPSVIQR</sequence>
<dbReference type="InterPro" id="IPR005182">
    <property type="entry name" value="YdbS-like_PH"/>
</dbReference>
<dbReference type="Proteomes" id="UP000320791">
    <property type="component" value="Unassembled WGS sequence"/>
</dbReference>
<feature type="transmembrane region" description="Helical" evidence="1">
    <location>
        <begin position="28"/>
        <end position="52"/>
    </location>
</feature>